<evidence type="ECO:0000256" key="1">
    <source>
        <dbReference type="ARBA" id="ARBA00004496"/>
    </source>
</evidence>
<dbReference type="InterPro" id="IPR012094">
    <property type="entry name" value="tRNA_Ile_lys_synt"/>
</dbReference>
<gene>
    <name evidence="8 10" type="primary">tilS</name>
    <name evidence="10" type="ORF">QU481_18730</name>
</gene>
<dbReference type="InterPro" id="IPR014729">
    <property type="entry name" value="Rossmann-like_a/b/a_fold"/>
</dbReference>
<accession>A0ABT7XTL2</accession>
<dbReference type="SUPFAM" id="SSF82829">
    <property type="entry name" value="MesJ substrate recognition domain-like"/>
    <property type="match status" value="1"/>
</dbReference>
<feature type="binding site" evidence="8">
    <location>
        <begin position="29"/>
        <end position="34"/>
    </location>
    <ligand>
        <name>ATP</name>
        <dbReference type="ChEBI" id="CHEBI:30616"/>
    </ligand>
</feature>
<evidence type="ECO:0000256" key="6">
    <source>
        <dbReference type="ARBA" id="ARBA00022840"/>
    </source>
</evidence>
<dbReference type="SUPFAM" id="SSF52402">
    <property type="entry name" value="Adenine nucleotide alpha hydrolases-like"/>
    <property type="match status" value="1"/>
</dbReference>
<dbReference type="InterPro" id="IPR015262">
    <property type="entry name" value="tRNA_Ile_lys_synt_subst-bd"/>
</dbReference>
<dbReference type="NCBIfam" id="TIGR02432">
    <property type="entry name" value="lysidine_TilS_N"/>
    <property type="match status" value="1"/>
</dbReference>
<dbReference type="SMART" id="SM00977">
    <property type="entry name" value="TilS_C"/>
    <property type="match status" value="1"/>
</dbReference>
<dbReference type="CDD" id="cd01992">
    <property type="entry name" value="TilS_N"/>
    <property type="match status" value="1"/>
</dbReference>
<proteinExistence type="inferred from homology"/>
<dbReference type="EMBL" id="JAUEDK010000045">
    <property type="protein sequence ID" value="MDN0076884.1"/>
    <property type="molecule type" value="Genomic_DNA"/>
</dbReference>
<dbReference type="PANTHER" id="PTHR43033:SF1">
    <property type="entry name" value="TRNA(ILE)-LYSIDINE SYNTHASE-RELATED"/>
    <property type="match status" value="1"/>
</dbReference>
<keyword evidence="11" id="KW-1185">Reference proteome</keyword>
<evidence type="ECO:0000256" key="5">
    <source>
        <dbReference type="ARBA" id="ARBA00022741"/>
    </source>
</evidence>
<keyword evidence="5 8" id="KW-0547">Nucleotide-binding</keyword>
<sequence length="443" mass="49168">MKTPDLLQRLIKEWPETLSGHFTLELALSGGLDSVVLLDLLLQARAHQCFTLSAVHVHHGLSPNADAWSEHCRALCEARAVPLRIERVQVIPDGDGVEAAARRARYQVLASSSANVVTLAQHQDDQAETVLLQALRGGGPHALAAMPRWRALTPAIDLWRPLLGIRRDELETYAVAQGLRWVDDESNTDPRYRRNWLRHHWLPVLAAELPDYRVQLQRTASQLADAAALLDELAEQDLAQAVRGGRLQLAELTRLSEPRQRQLLLRWVERSGLGSATPESVEAFRRQLLTARSDATPQWRLSRGLVHRYRGELWPDAGSASPQCQYLSSAVLTTPVALPDWQGVLAFEPRKGGLRSELIEQGLWLQPRQGGERLALKVGRKPVKTLLQEAGVPPFLRERWPLLVDAGGECVALPGVEVANTAQSDDGWWPLWTPALGPQIDAG</sequence>
<dbReference type="InterPro" id="IPR012796">
    <property type="entry name" value="Lysidine-tRNA-synth_C"/>
</dbReference>
<dbReference type="HAMAP" id="MF_01161">
    <property type="entry name" value="tRNA_Ile_lys_synt"/>
    <property type="match status" value="1"/>
</dbReference>
<dbReference type="SUPFAM" id="SSF56037">
    <property type="entry name" value="PheT/TilS domain"/>
    <property type="match status" value="1"/>
</dbReference>
<comment type="function">
    <text evidence="8">Ligates lysine onto the cytidine present at position 34 of the AUA codon-specific tRNA(Ile) that contains the anticodon CAU, in an ATP-dependent manner. Cytidine is converted to lysidine, thus changing the amino acid specificity of the tRNA from methionine to isoleucine.</text>
</comment>
<dbReference type="Gene3D" id="1.20.59.20">
    <property type="match status" value="1"/>
</dbReference>
<evidence type="ECO:0000259" key="9">
    <source>
        <dbReference type="SMART" id="SM00977"/>
    </source>
</evidence>
<reference evidence="10" key="1">
    <citation type="submission" date="2023-06" db="EMBL/GenBank/DDBJ databases">
        <authorList>
            <person name="Zhang S."/>
        </authorList>
    </citation>
    <scope>NUCLEOTIDE SEQUENCE</scope>
    <source>
        <strain evidence="10">SG2303</strain>
    </source>
</reference>
<keyword evidence="2 8" id="KW-0963">Cytoplasm</keyword>
<comment type="domain">
    <text evidence="8">The N-terminal region contains the highly conserved SGGXDS motif, predicted to be a P-loop motif involved in ATP binding.</text>
</comment>
<evidence type="ECO:0000256" key="8">
    <source>
        <dbReference type="HAMAP-Rule" id="MF_01161"/>
    </source>
</evidence>
<comment type="catalytic activity">
    <reaction evidence="7 8">
        <text>cytidine(34) in tRNA(Ile2) + L-lysine + ATP = lysidine(34) in tRNA(Ile2) + AMP + diphosphate + H(+)</text>
        <dbReference type="Rhea" id="RHEA:43744"/>
        <dbReference type="Rhea" id="RHEA-COMP:10625"/>
        <dbReference type="Rhea" id="RHEA-COMP:10670"/>
        <dbReference type="ChEBI" id="CHEBI:15378"/>
        <dbReference type="ChEBI" id="CHEBI:30616"/>
        <dbReference type="ChEBI" id="CHEBI:32551"/>
        <dbReference type="ChEBI" id="CHEBI:33019"/>
        <dbReference type="ChEBI" id="CHEBI:82748"/>
        <dbReference type="ChEBI" id="CHEBI:83665"/>
        <dbReference type="ChEBI" id="CHEBI:456215"/>
        <dbReference type="EC" id="6.3.4.19"/>
    </reaction>
</comment>
<dbReference type="Proteomes" id="UP001168540">
    <property type="component" value="Unassembled WGS sequence"/>
</dbReference>
<dbReference type="PANTHER" id="PTHR43033">
    <property type="entry name" value="TRNA(ILE)-LYSIDINE SYNTHASE-RELATED"/>
    <property type="match status" value="1"/>
</dbReference>
<protein>
    <recommendedName>
        <fullName evidence="8">tRNA(Ile)-lysidine synthase</fullName>
        <ecNumber evidence="8">6.3.4.19</ecNumber>
    </recommendedName>
    <alternativeName>
        <fullName evidence="8">tRNA(Ile)-2-lysyl-cytidine synthase</fullName>
    </alternativeName>
    <alternativeName>
        <fullName evidence="8">tRNA(Ile)-lysidine synthetase</fullName>
    </alternativeName>
</protein>
<keyword evidence="4 8" id="KW-0819">tRNA processing</keyword>
<name>A0ABT7XTL2_9NEIS</name>
<comment type="similarity">
    <text evidence="8">Belongs to the tRNA(Ile)-lysidine synthase family.</text>
</comment>
<keyword evidence="6 8" id="KW-0067">ATP-binding</keyword>
<evidence type="ECO:0000256" key="4">
    <source>
        <dbReference type="ARBA" id="ARBA00022694"/>
    </source>
</evidence>
<evidence type="ECO:0000313" key="10">
    <source>
        <dbReference type="EMBL" id="MDN0076884.1"/>
    </source>
</evidence>
<dbReference type="EC" id="6.3.4.19" evidence="8"/>
<comment type="caution">
    <text evidence="10">The sequence shown here is derived from an EMBL/GenBank/DDBJ whole genome shotgun (WGS) entry which is preliminary data.</text>
</comment>
<evidence type="ECO:0000256" key="2">
    <source>
        <dbReference type="ARBA" id="ARBA00022490"/>
    </source>
</evidence>
<evidence type="ECO:0000256" key="7">
    <source>
        <dbReference type="ARBA" id="ARBA00048539"/>
    </source>
</evidence>
<keyword evidence="3 8" id="KW-0436">Ligase</keyword>
<dbReference type="Pfam" id="PF11734">
    <property type="entry name" value="TilS_C"/>
    <property type="match status" value="1"/>
</dbReference>
<dbReference type="GO" id="GO:0032267">
    <property type="term" value="F:tRNA(Ile)-lysidine synthase activity"/>
    <property type="evidence" value="ECO:0007669"/>
    <property type="project" value="UniProtKB-EC"/>
</dbReference>
<dbReference type="InterPro" id="IPR011063">
    <property type="entry name" value="TilS/TtcA_N"/>
</dbReference>
<organism evidence="10 11">
    <name type="scientific">Crenobacter oryzisoli</name>
    <dbReference type="NCBI Taxonomy" id="3056844"/>
    <lineage>
        <taxon>Bacteria</taxon>
        <taxon>Pseudomonadati</taxon>
        <taxon>Pseudomonadota</taxon>
        <taxon>Betaproteobacteria</taxon>
        <taxon>Neisseriales</taxon>
        <taxon>Neisseriaceae</taxon>
        <taxon>Crenobacter</taxon>
    </lineage>
</organism>
<dbReference type="Pfam" id="PF09179">
    <property type="entry name" value="TilS"/>
    <property type="match status" value="1"/>
</dbReference>
<evidence type="ECO:0000256" key="3">
    <source>
        <dbReference type="ARBA" id="ARBA00022598"/>
    </source>
</evidence>
<comment type="subcellular location">
    <subcellularLocation>
        <location evidence="1 8">Cytoplasm</location>
    </subcellularLocation>
</comment>
<dbReference type="Gene3D" id="3.40.50.620">
    <property type="entry name" value="HUPs"/>
    <property type="match status" value="1"/>
</dbReference>
<dbReference type="InterPro" id="IPR012795">
    <property type="entry name" value="tRNA_Ile_lys_synt_N"/>
</dbReference>
<dbReference type="NCBIfam" id="TIGR02433">
    <property type="entry name" value="lysidine_TilS_C"/>
    <property type="match status" value="1"/>
</dbReference>
<dbReference type="Pfam" id="PF01171">
    <property type="entry name" value="ATP_bind_3"/>
    <property type="match status" value="1"/>
</dbReference>
<feature type="domain" description="Lysidine-tRNA(Ile) synthetase C-terminal" evidence="9">
    <location>
        <begin position="363"/>
        <end position="432"/>
    </location>
</feature>
<evidence type="ECO:0000313" key="11">
    <source>
        <dbReference type="Proteomes" id="UP001168540"/>
    </source>
</evidence>